<name>A0A375J9H0_9BURK</name>
<proteinExistence type="predicted"/>
<dbReference type="AlphaFoldDB" id="A0A375J9H0"/>
<reference evidence="1 2" key="1">
    <citation type="submission" date="2018-01" db="EMBL/GenBank/DDBJ databases">
        <authorList>
            <person name="Gaut B.S."/>
            <person name="Morton B.R."/>
            <person name="Clegg M.T."/>
            <person name="Duvall M.R."/>
        </authorList>
    </citation>
    <scope>NUCLEOTIDE SEQUENCE [LARGE SCALE GENOMIC DNA]</scope>
    <source>
        <strain evidence="1">Cupriavidus taiwanensis cmp 52</strain>
    </source>
</reference>
<sequence>MGISSLAAPRRVSFCEKTFRIMKIDA</sequence>
<accession>A0A375J9H0</accession>
<organism evidence="1 2">
    <name type="scientific">Cupriavidus taiwanensis</name>
    <dbReference type="NCBI Taxonomy" id="164546"/>
    <lineage>
        <taxon>Bacteria</taxon>
        <taxon>Pseudomonadati</taxon>
        <taxon>Pseudomonadota</taxon>
        <taxon>Betaproteobacteria</taxon>
        <taxon>Burkholderiales</taxon>
        <taxon>Burkholderiaceae</taxon>
        <taxon>Cupriavidus</taxon>
    </lineage>
</organism>
<evidence type="ECO:0000313" key="2">
    <source>
        <dbReference type="Proteomes" id="UP000256805"/>
    </source>
</evidence>
<dbReference type="EMBL" id="OVTA01000046">
    <property type="protein sequence ID" value="SPS01529.1"/>
    <property type="molecule type" value="Genomic_DNA"/>
</dbReference>
<dbReference type="Proteomes" id="UP000256805">
    <property type="component" value="Unassembled WGS sequence"/>
</dbReference>
<gene>
    <name evidence="1" type="ORF">CBM2634_B50009</name>
</gene>
<protein>
    <submittedName>
        <fullName evidence="1">Uncharacterized protein</fullName>
    </submittedName>
</protein>
<evidence type="ECO:0000313" key="1">
    <source>
        <dbReference type="EMBL" id="SPS01529.1"/>
    </source>
</evidence>